<proteinExistence type="inferred from homology"/>
<dbReference type="EC" id="2.2.1.6" evidence="4 12"/>
<keyword evidence="5 12" id="KW-0028">Amino-acid biosynthesis</keyword>
<evidence type="ECO:0000256" key="10">
    <source>
        <dbReference type="ARBA" id="ARBA00023304"/>
    </source>
</evidence>
<keyword evidence="7 12" id="KW-0479">Metal-binding</keyword>
<evidence type="ECO:0000256" key="1">
    <source>
        <dbReference type="ARBA" id="ARBA00004974"/>
    </source>
</evidence>
<dbReference type="GO" id="GO:0003984">
    <property type="term" value="F:acetolactate synthase activity"/>
    <property type="evidence" value="ECO:0007669"/>
    <property type="project" value="UniProtKB-EC"/>
</dbReference>
<dbReference type="InterPro" id="IPR012001">
    <property type="entry name" value="Thiamin_PyroP_enz_TPP-bd_dom"/>
</dbReference>
<dbReference type="InterPro" id="IPR012000">
    <property type="entry name" value="Thiamin_PyroP_enz_cen_dom"/>
</dbReference>
<evidence type="ECO:0000256" key="12">
    <source>
        <dbReference type="RuleBase" id="RU003591"/>
    </source>
</evidence>
<sequence>MNGAQTLVEALRREGVEMLFGHPGGASLPIYDALYDAQDIRHILVRHEQVAAHAAVGYARASGRVGVCTATSGPGATNLITGITDAMMDSAPIVAITGQVPRPVIGNDAFQEADVTGITMPITKYNTLVMRAMDIPKAVRMAFYLAKTGRPGPVLVDIPRDVSQELCEPDFDEDPSLPGYRPVVDGNPGQIAEAADALSAAERPIVYAGGGIISSGATPELTALADRTGIPVVLTLMGKGAMDETHPRCLGMFGMHGSAFANWAINRADVILAVGVRFDDRVTGRLKDFAPHARFIHIDIDPAEIGKNKPAHIPIVGDAKRVLAALVPLVRPPKIEAWWKQIEEWRERYPFRYRQRDGRISHQYVCDLLNRLTGGRAIVVTDVGQHQMWMAQWYKCREPRTFISSGGLGAMGFGFPAALGAKFARPDKQVIALVGDGGFQMTLQDLITAVEHGLSLPIFILNNGALGMVRQWQTFFYRGRFSSSILRNPNFAKIGEAYGARGIRVDQPEEVERALRTALETEGVPCVVDILCDPEENCLPMIPSGQSVAEMILDD</sequence>
<keyword evidence="10 12" id="KW-0100">Branched-chain amino acid biosynthesis</keyword>
<dbReference type="InterPro" id="IPR011766">
    <property type="entry name" value="TPP_enzyme_TPP-bd"/>
</dbReference>
<evidence type="ECO:0000313" key="17">
    <source>
        <dbReference type="Proteomes" id="UP000318834"/>
    </source>
</evidence>
<dbReference type="GO" id="GO:0009097">
    <property type="term" value="P:isoleucine biosynthetic process"/>
    <property type="evidence" value="ECO:0007669"/>
    <property type="project" value="UniProtKB-UniPathway"/>
</dbReference>
<dbReference type="Pfam" id="PF02775">
    <property type="entry name" value="TPP_enzyme_C"/>
    <property type="match status" value="1"/>
</dbReference>
<dbReference type="GO" id="GO:0030976">
    <property type="term" value="F:thiamine pyrophosphate binding"/>
    <property type="evidence" value="ECO:0007669"/>
    <property type="project" value="UniProtKB-UniRule"/>
</dbReference>
<comment type="pathway">
    <text evidence="2 12">Amino-acid biosynthesis; L-valine biosynthesis; L-valine from pyruvate: step 1/4.</text>
</comment>
<evidence type="ECO:0000256" key="3">
    <source>
        <dbReference type="ARBA" id="ARBA00007812"/>
    </source>
</evidence>
<dbReference type="CDD" id="cd07035">
    <property type="entry name" value="TPP_PYR_POX_like"/>
    <property type="match status" value="1"/>
</dbReference>
<gene>
    <name evidence="16" type="primary">ilvB</name>
    <name evidence="16" type="ORF">E6H05_01435</name>
</gene>
<dbReference type="Gene3D" id="3.40.50.970">
    <property type="match status" value="2"/>
</dbReference>
<dbReference type="CDD" id="cd02015">
    <property type="entry name" value="TPP_AHAS"/>
    <property type="match status" value="1"/>
</dbReference>
<comment type="caution">
    <text evidence="16">The sequence shown here is derived from an EMBL/GenBank/DDBJ whole genome shotgun (WGS) entry which is preliminary data.</text>
</comment>
<evidence type="ECO:0000313" key="16">
    <source>
        <dbReference type="EMBL" id="TMI77091.1"/>
    </source>
</evidence>
<dbReference type="PROSITE" id="PS00187">
    <property type="entry name" value="TPP_ENZYMES"/>
    <property type="match status" value="1"/>
</dbReference>
<evidence type="ECO:0000256" key="4">
    <source>
        <dbReference type="ARBA" id="ARBA00013145"/>
    </source>
</evidence>
<organism evidence="16 17">
    <name type="scientific">Candidatus Segetimicrobium genomatis</name>
    <dbReference type="NCBI Taxonomy" id="2569760"/>
    <lineage>
        <taxon>Bacteria</taxon>
        <taxon>Bacillati</taxon>
        <taxon>Candidatus Sysuimicrobiota</taxon>
        <taxon>Candidatus Sysuimicrobiia</taxon>
        <taxon>Candidatus Sysuimicrobiales</taxon>
        <taxon>Candidatus Segetimicrobiaceae</taxon>
        <taxon>Candidatus Segetimicrobium</taxon>
    </lineage>
</organism>
<dbReference type="UniPathway" id="UPA00049">
    <property type="reaction ID" value="UER00059"/>
</dbReference>
<comment type="similarity">
    <text evidence="3 12">Belongs to the TPP enzyme family.</text>
</comment>
<comment type="pathway">
    <text evidence="1 12">Amino-acid biosynthesis; L-isoleucine biosynthesis; L-isoleucine from 2-oxobutanoate: step 1/4.</text>
</comment>
<evidence type="ECO:0000256" key="8">
    <source>
        <dbReference type="ARBA" id="ARBA00022842"/>
    </source>
</evidence>
<keyword evidence="8 12" id="KW-0460">Magnesium</keyword>
<protein>
    <recommendedName>
        <fullName evidence="4 12">Acetolactate synthase</fullName>
        <ecNumber evidence="4 12">2.2.1.6</ecNumber>
    </recommendedName>
</protein>
<dbReference type="EMBL" id="VBAP01000007">
    <property type="protein sequence ID" value="TMI77091.1"/>
    <property type="molecule type" value="Genomic_DNA"/>
</dbReference>
<comment type="cofactor">
    <cofactor evidence="12">
        <name>thiamine diphosphate</name>
        <dbReference type="ChEBI" id="CHEBI:58937"/>
    </cofactor>
    <text evidence="12">Binds 1 thiamine pyrophosphate per subunit.</text>
</comment>
<dbReference type="InterPro" id="IPR029035">
    <property type="entry name" value="DHS-like_NAD/FAD-binding_dom"/>
</dbReference>
<dbReference type="SUPFAM" id="SSF52518">
    <property type="entry name" value="Thiamin diphosphate-binding fold (THDP-binding)"/>
    <property type="match status" value="2"/>
</dbReference>
<evidence type="ECO:0000259" key="13">
    <source>
        <dbReference type="Pfam" id="PF00205"/>
    </source>
</evidence>
<comment type="cofactor">
    <cofactor evidence="12">
        <name>Mg(2+)</name>
        <dbReference type="ChEBI" id="CHEBI:18420"/>
    </cofactor>
    <text evidence="12">Binds 1 Mg(2+) ion per subunit.</text>
</comment>
<name>A0A537J0L7_9BACT</name>
<dbReference type="PANTHER" id="PTHR18968">
    <property type="entry name" value="THIAMINE PYROPHOSPHATE ENZYMES"/>
    <property type="match status" value="1"/>
</dbReference>
<evidence type="ECO:0000256" key="11">
    <source>
        <dbReference type="ARBA" id="ARBA00048670"/>
    </source>
</evidence>
<dbReference type="SUPFAM" id="SSF52467">
    <property type="entry name" value="DHS-like NAD/FAD-binding domain"/>
    <property type="match status" value="1"/>
</dbReference>
<dbReference type="GO" id="GO:0050660">
    <property type="term" value="F:flavin adenine dinucleotide binding"/>
    <property type="evidence" value="ECO:0007669"/>
    <property type="project" value="InterPro"/>
</dbReference>
<evidence type="ECO:0000259" key="14">
    <source>
        <dbReference type="Pfam" id="PF02775"/>
    </source>
</evidence>
<evidence type="ECO:0000256" key="5">
    <source>
        <dbReference type="ARBA" id="ARBA00022605"/>
    </source>
</evidence>
<accession>A0A537J0L7</accession>
<reference evidence="16 17" key="1">
    <citation type="journal article" date="2019" name="Nat. Microbiol.">
        <title>Mediterranean grassland soil C-N compound turnover is dependent on rainfall and depth, and is mediated by genomically divergent microorganisms.</title>
        <authorList>
            <person name="Diamond S."/>
            <person name="Andeer P.F."/>
            <person name="Li Z."/>
            <person name="Crits-Christoph A."/>
            <person name="Burstein D."/>
            <person name="Anantharaman K."/>
            <person name="Lane K.R."/>
            <person name="Thomas B.C."/>
            <person name="Pan C."/>
            <person name="Northen T.R."/>
            <person name="Banfield J.F."/>
        </authorList>
    </citation>
    <scope>NUCLEOTIDE SEQUENCE [LARGE SCALE GENOMIC DNA]</scope>
    <source>
        <strain evidence="16">NP_8</strain>
    </source>
</reference>
<evidence type="ECO:0000256" key="9">
    <source>
        <dbReference type="ARBA" id="ARBA00023052"/>
    </source>
</evidence>
<dbReference type="InterPro" id="IPR045229">
    <property type="entry name" value="TPP_enz"/>
</dbReference>
<dbReference type="InterPro" id="IPR000399">
    <property type="entry name" value="TPP-bd_CS"/>
</dbReference>
<evidence type="ECO:0000256" key="6">
    <source>
        <dbReference type="ARBA" id="ARBA00022679"/>
    </source>
</evidence>
<dbReference type="GO" id="GO:0000287">
    <property type="term" value="F:magnesium ion binding"/>
    <property type="evidence" value="ECO:0007669"/>
    <property type="project" value="UniProtKB-UniRule"/>
</dbReference>
<keyword evidence="9 12" id="KW-0786">Thiamine pyrophosphate</keyword>
<feature type="domain" description="Thiamine pyrophosphate enzyme TPP-binding" evidence="14">
    <location>
        <begin position="382"/>
        <end position="530"/>
    </location>
</feature>
<dbReference type="NCBIfam" id="TIGR00118">
    <property type="entry name" value="acolac_lg"/>
    <property type="match status" value="1"/>
</dbReference>
<dbReference type="Proteomes" id="UP000318834">
    <property type="component" value="Unassembled WGS sequence"/>
</dbReference>
<comment type="catalytic activity">
    <reaction evidence="11 12">
        <text>2 pyruvate + H(+) = (2S)-2-acetolactate + CO2</text>
        <dbReference type="Rhea" id="RHEA:25249"/>
        <dbReference type="ChEBI" id="CHEBI:15361"/>
        <dbReference type="ChEBI" id="CHEBI:15378"/>
        <dbReference type="ChEBI" id="CHEBI:16526"/>
        <dbReference type="ChEBI" id="CHEBI:58476"/>
        <dbReference type="EC" id="2.2.1.6"/>
    </reaction>
</comment>
<feature type="domain" description="Thiamine pyrophosphate enzyme central" evidence="13">
    <location>
        <begin position="191"/>
        <end position="326"/>
    </location>
</feature>
<dbReference type="Pfam" id="PF02776">
    <property type="entry name" value="TPP_enzyme_N"/>
    <property type="match status" value="1"/>
</dbReference>
<dbReference type="Pfam" id="PF00205">
    <property type="entry name" value="TPP_enzyme_M"/>
    <property type="match status" value="1"/>
</dbReference>
<dbReference type="PANTHER" id="PTHR18968:SF13">
    <property type="entry name" value="ACETOLACTATE SYNTHASE CATALYTIC SUBUNIT, MITOCHONDRIAL"/>
    <property type="match status" value="1"/>
</dbReference>
<dbReference type="InterPro" id="IPR039368">
    <property type="entry name" value="AHAS_TPP"/>
</dbReference>
<dbReference type="FunFam" id="3.40.50.1220:FF:000008">
    <property type="entry name" value="Acetolactate synthase"/>
    <property type="match status" value="1"/>
</dbReference>
<evidence type="ECO:0000259" key="15">
    <source>
        <dbReference type="Pfam" id="PF02776"/>
    </source>
</evidence>
<dbReference type="UniPathway" id="UPA00047">
    <property type="reaction ID" value="UER00055"/>
</dbReference>
<dbReference type="FunFam" id="3.40.50.970:FF:000007">
    <property type="entry name" value="Acetolactate synthase"/>
    <property type="match status" value="1"/>
</dbReference>
<dbReference type="GO" id="GO:0005948">
    <property type="term" value="C:acetolactate synthase complex"/>
    <property type="evidence" value="ECO:0007669"/>
    <property type="project" value="TreeGrafter"/>
</dbReference>
<dbReference type="InterPro" id="IPR029061">
    <property type="entry name" value="THDP-binding"/>
</dbReference>
<dbReference type="GO" id="GO:0009099">
    <property type="term" value="P:L-valine biosynthetic process"/>
    <property type="evidence" value="ECO:0007669"/>
    <property type="project" value="UniProtKB-UniPathway"/>
</dbReference>
<evidence type="ECO:0000256" key="2">
    <source>
        <dbReference type="ARBA" id="ARBA00005025"/>
    </source>
</evidence>
<dbReference type="Gene3D" id="3.40.50.1220">
    <property type="entry name" value="TPP-binding domain"/>
    <property type="match status" value="1"/>
</dbReference>
<evidence type="ECO:0000256" key="7">
    <source>
        <dbReference type="ARBA" id="ARBA00022723"/>
    </source>
</evidence>
<dbReference type="InterPro" id="IPR012846">
    <property type="entry name" value="Acetolactate_synth_lsu"/>
</dbReference>
<keyword evidence="6 12" id="KW-0808">Transferase</keyword>
<dbReference type="AlphaFoldDB" id="A0A537J0L7"/>
<feature type="domain" description="Thiamine pyrophosphate enzyme N-terminal TPP-binding" evidence="15">
    <location>
        <begin position="1"/>
        <end position="116"/>
    </location>
</feature>